<dbReference type="Proteomes" id="UP000007266">
    <property type="component" value="Linkage group 3"/>
</dbReference>
<dbReference type="STRING" id="7070.D6W6C7"/>
<dbReference type="EMBL" id="KQ971319">
    <property type="protein sequence ID" value="EFA11382.1"/>
    <property type="molecule type" value="Genomic_DNA"/>
</dbReference>
<dbReference type="InterPro" id="IPR055303">
    <property type="entry name" value="ATMIN"/>
</dbReference>
<protein>
    <recommendedName>
        <fullName evidence="3">C2H2-type domain-containing protein</fullName>
    </recommendedName>
</protein>
<dbReference type="Gene3D" id="3.30.160.60">
    <property type="entry name" value="Classic Zinc Finger"/>
    <property type="match status" value="1"/>
</dbReference>
<dbReference type="eggNOG" id="KOG1721">
    <property type="taxonomic scope" value="Eukaryota"/>
</dbReference>
<dbReference type="GO" id="GO:0045944">
    <property type="term" value="P:positive regulation of transcription by RNA polymerase II"/>
    <property type="evidence" value="ECO:0007669"/>
    <property type="project" value="InterPro"/>
</dbReference>
<dbReference type="PANTHER" id="PTHR46664">
    <property type="entry name" value="ATM INTERACTOR"/>
    <property type="match status" value="1"/>
</dbReference>
<evidence type="ECO:0000313" key="4">
    <source>
        <dbReference type="EMBL" id="EFA11382.1"/>
    </source>
</evidence>
<evidence type="ECO:0000259" key="3">
    <source>
        <dbReference type="PROSITE" id="PS50157"/>
    </source>
</evidence>
<dbReference type="PROSITE" id="PS50157">
    <property type="entry name" value="ZINC_FINGER_C2H2_2"/>
    <property type="match status" value="1"/>
</dbReference>
<feature type="domain" description="C2H2-type" evidence="3">
    <location>
        <begin position="17"/>
        <end position="45"/>
    </location>
</feature>
<name>D6W6C7_TRICA</name>
<keyword evidence="1" id="KW-0862">Zinc</keyword>
<reference evidence="4 5" key="2">
    <citation type="journal article" date="2010" name="Nucleic Acids Res.">
        <title>BeetleBase in 2010: revisions to provide comprehensive genomic information for Tribolium castaneum.</title>
        <authorList>
            <person name="Kim H.S."/>
            <person name="Murphy T."/>
            <person name="Xia J."/>
            <person name="Caragea D."/>
            <person name="Park Y."/>
            <person name="Beeman R.W."/>
            <person name="Lorenzen M.D."/>
            <person name="Butcher S."/>
            <person name="Manak J.R."/>
            <person name="Brown S.J."/>
        </authorList>
    </citation>
    <scope>GENOME REANNOTATION</scope>
    <source>
        <strain evidence="4 5">Georgia GA2</strain>
    </source>
</reference>
<dbReference type="SMART" id="SM00355">
    <property type="entry name" value="ZnF_C2H2"/>
    <property type="match status" value="4"/>
</dbReference>
<keyword evidence="1" id="KW-0863">Zinc-finger</keyword>
<sequence length="405" mass="46010">MEKVYPSIDDLSNVNKKSCPECSALFNSDSNLNLHLAKTHKKPKLLEPTNPNKIFYCPITTCSYHNTSHFKQFKPLKQHFLKVHSDKNFLCTLCQKGFATESSRNKHTEYCDVAFKCCDCDVSYSCYETLKTHSRRKKHNILEKVAYKTSLPPSVKNPKSDDSLATNRLRLILPKPSNSTGMIDTSEQSVQTDKSNNSQETQTFLAARLPQFTVETQTIGDYFTKKPVKSTELKNIKTQTIAPVAKTSSCNTLFNLDDFVLSVMEDMQRSSSSTQTNICEESENIYSASTSTHDSIHTDTSDLLNDTFDSNFFNMETQTDFDDLFKYCDDYSNMYTQTCHELLLGKIGLNDTQTQTVFDDVLKSVESQTVMSQFKVLPASCKDNATHMETQTDTHFMQMLEEINA</sequence>
<keyword evidence="5" id="KW-1185">Reference proteome</keyword>
<dbReference type="KEGG" id="tca:658622"/>
<evidence type="ECO:0000256" key="1">
    <source>
        <dbReference type="PROSITE-ProRule" id="PRU00042"/>
    </source>
</evidence>
<dbReference type="PROSITE" id="PS00028">
    <property type="entry name" value="ZINC_FINGER_C2H2_1"/>
    <property type="match status" value="2"/>
</dbReference>
<dbReference type="PhylomeDB" id="D6W6C7"/>
<reference evidence="4 5" key="1">
    <citation type="journal article" date="2008" name="Nature">
        <title>The genome of the model beetle and pest Tribolium castaneum.</title>
        <authorList>
            <consortium name="Tribolium Genome Sequencing Consortium"/>
            <person name="Richards S."/>
            <person name="Gibbs R.A."/>
            <person name="Weinstock G.M."/>
            <person name="Brown S.J."/>
            <person name="Denell R."/>
            <person name="Beeman R.W."/>
            <person name="Gibbs R."/>
            <person name="Beeman R.W."/>
            <person name="Brown S.J."/>
            <person name="Bucher G."/>
            <person name="Friedrich M."/>
            <person name="Grimmelikhuijzen C.J."/>
            <person name="Klingler M."/>
            <person name="Lorenzen M."/>
            <person name="Richards S."/>
            <person name="Roth S."/>
            <person name="Schroder R."/>
            <person name="Tautz D."/>
            <person name="Zdobnov E.M."/>
            <person name="Muzny D."/>
            <person name="Gibbs R.A."/>
            <person name="Weinstock G.M."/>
            <person name="Attaway T."/>
            <person name="Bell S."/>
            <person name="Buhay C.J."/>
            <person name="Chandrabose M.N."/>
            <person name="Chavez D."/>
            <person name="Clerk-Blankenburg K.P."/>
            <person name="Cree A."/>
            <person name="Dao M."/>
            <person name="Davis C."/>
            <person name="Chacko J."/>
            <person name="Dinh H."/>
            <person name="Dugan-Rocha S."/>
            <person name="Fowler G."/>
            <person name="Garner T.T."/>
            <person name="Garnes J."/>
            <person name="Gnirke A."/>
            <person name="Hawes A."/>
            <person name="Hernandez J."/>
            <person name="Hines S."/>
            <person name="Holder M."/>
            <person name="Hume J."/>
            <person name="Jhangiani S.N."/>
            <person name="Joshi V."/>
            <person name="Khan Z.M."/>
            <person name="Jackson L."/>
            <person name="Kovar C."/>
            <person name="Kowis A."/>
            <person name="Lee S."/>
            <person name="Lewis L.R."/>
            <person name="Margolis J."/>
            <person name="Morgan M."/>
            <person name="Nazareth L.V."/>
            <person name="Nguyen N."/>
            <person name="Okwuonu G."/>
            <person name="Parker D."/>
            <person name="Richards S."/>
            <person name="Ruiz S.J."/>
            <person name="Santibanez J."/>
            <person name="Savard J."/>
            <person name="Scherer S.E."/>
            <person name="Schneider B."/>
            <person name="Sodergren E."/>
            <person name="Tautz D."/>
            <person name="Vattahil S."/>
            <person name="Villasana D."/>
            <person name="White C.S."/>
            <person name="Wright R."/>
            <person name="Park Y."/>
            <person name="Beeman R.W."/>
            <person name="Lord J."/>
            <person name="Oppert B."/>
            <person name="Lorenzen M."/>
            <person name="Brown S."/>
            <person name="Wang L."/>
            <person name="Savard J."/>
            <person name="Tautz D."/>
            <person name="Richards S."/>
            <person name="Weinstock G."/>
            <person name="Gibbs R.A."/>
            <person name="Liu Y."/>
            <person name="Worley K."/>
            <person name="Weinstock G."/>
            <person name="Elsik C.G."/>
            <person name="Reese J.T."/>
            <person name="Elhaik E."/>
            <person name="Landan G."/>
            <person name="Graur D."/>
            <person name="Arensburger P."/>
            <person name="Atkinson P."/>
            <person name="Beeman R.W."/>
            <person name="Beidler J."/>
            <person name="Brown S.J."/>
            <person name="Demuth J.P."/>
            <person name="Drury D.W."/>
            <person name="Du Y.Z."/>
            <person name="Fujiwara H."/>
            <person name="Lorenzen M."/>
            <person name="Maselli V."/>
            <person name="Osanai M."/>
            <person name="Park Y."/>
            <person name="Robertson H.M."/>
            <person name="Tu Z."/>
            <person name="Wang J.J."/>
            <person name="Wang S."/>
            <person name="Richards S."/>
            <person name="Song H."/>
            <person name="Zhang L."/>
            <person name="Sodergren E."/>
            <person name="Werner D."/>
            <person name="Stanke M."/>
            <person name="Morgenstern B."/>
            <person name="Solovyev V."/>
            <person name="Kosarev P."/>
            <person name="Brown G."/>
            <person name="Chen H.C."/>
            <person name="Ermolaeva O."/>
            <person name="Hlavina W."/>
            <person name="Kapustin Y."/>
            <person name="Kiryutin B."/>
            <person name="Kitts P."/>
            <person name="Maglott D."/>
            <person name="Pruitt K."/>
            <person name="Sapojnikov V."/>
            <person name="Souvorov A."/>
            <person name="Mackey A.J."/>
            <person name="Waterhouse R.M."/>
            <person name="Wyder S."/>
            <person name="Zdobnov E.M."/>
            <person name="Zdobnov E.M."/>
            <person name="Wyder S."/>
            <person name="Kriventseva E.V."/>
            <person name="Kadowaki T."/>
            <person name="Bork P."/>
            <person name="Aranda M."/>
            <person name="Bao R."/>
            <person name="Beermann A."/>
            <person name="Berns N."/>
            <person name="Bolognesi R."/>
            <person name="Bonneton F."/>
            <person name="Bopp D."/>
            <person name="Brown S.J."/>
            <person name="Bucher G."/>
            <person name="Butts T."/>
            <person name="Chaumot A."/>
            <person name="Denell R.E."/>
            <person name="Ferrier D.E."/>
            <person name="Friedrich M."/>
            <person name="Gordon C.M."/>
            <person name="Jindra M."/>
            <person name="Klingler M."/>
            <person name="Lan Q."/>
            <person name="Lattorff H.M."/>
            <person name="Laudet V."/>
            <person name="von Levetsow C."/>
            <person name="Liu Z."/>
            <person name="Lutz R."/>
            <person name="Lynch J.A."/>
            <person name="da Fonseca R.N."/>
            <person name="Posnien N."/>
            <person name="Reuter R."/>
            <person name="Roth S."/>
            <person name="Savard J."/>
            <person name="Schinko J.B."/>
            <person name="Schmitt C."/>
            <person name="Schoppmeier M."/>
            <person name="Schroder R."/>
            <person name="Shippy T.D."/>
            <person name="Simonnet F."/>
            <person name="Marques-Souza H."/>
            <person name="Tautz D."/>
            <person name="Tomoyasu Y."/>
            <person name="Trauner J."/>
            <person name="Van der Zee M."/>
            <person name="Vervoort M."/>
            <person name="Wittkopp N."/>
            <person name="Wimmer E.A."/>
            <person name="Yang X."/>
            <person name="Jones A.K."/>
            <person name="Sattelle D.B."/>
            <person name="Ebert P.R."/>
            <person name="Nelson D."/>
            <person name="Scott J.G."/>
            <person name="Beeman R.W."/>
            <person name="Muthukrishnan S."/>
            <person name="Kramer K.J."/>
            <person name="Arakane Y."/>
            <person name="Beeman R.W."/>
            <person name="Zhu Q."/>
            <person name="Hogenkamp D."/>
            <person name="Dixit R."/>
            <person name="Oppert B."/>
            <person name="Jiang H."/>
            <person name="Zou Z."/>
            <person name="Marshall J."/>
            <person name="Elpidina E."/>
            <person name="Vinokurov K."/>
            <person name="Oppert C."/>
            <person name="Zou Z."/>
            <person name="Evans J."/>
            <person name="Lu Z."/>
            <person name="Zhao P."/>
            <person name="Sumathipala N."/>
            <person name="Altincicek B."/>
            <person name="Vilcinskas A."/>
            <person name="Williams M."/>
            <person name="Hultmark D."/>
            <person name="Hetru C."/>
            <person name="Jiang H."/>
            <person name="Grimmelikhuijzen C.J."/>
            <person name="Hauser F."/>
            <person name="Cazzamali G."/>
            <person name="Williamson M."/>
            <person name="Park Y."/>
            <person name="Li B."/>
            <person name="Tanaka Y."/>
            <person name="Predel R."/>
            <person name="Neupert S."/>
            <person name="Schachtner J."/>
            <person name="Verleyen P."/>
            <person name="Raible F."/>
            <person name="Bork P."/>
            <person name="Friedrich M."/>
            <person name="Walden K.K."/>
            <person name="Robertson H.M."/>
            <person name="Angeli S."/>
            <person name="Foret S."/>
            <person name="Bucher G."/>
            <person name="Schuetz S."/>
            <person name="Maleszka R."/>
            <person name="Wimmer E.A."/>
            <person name="Beeman R.W."/>
            <person name="Lorenzen M."/>
            <person name="Tomoyasu Y."/>
            <person name="Miller S.C."/>
            <person name="Grossmann D."/>
            <person name="Bucher G."/>
        </authorList>
    </citation>
    <scope>NUCLEOTIDE SEQUENCE [LARGE SCALE GENOMIC DNA]</scope>
    <source>
        <strain evidence="4 5">Georgia GA2</strain>
    </source>
</reference>
<proteinExistence type="predicted"/>
<dbReference type="HOGENOM" id="CLU_680319_0_0_1"/>
<dbReference type="GO" id="GO:0005634">
    <property type="term" value="C:nucleus"/>
    <property type="evidence" value="ECO:0000318"/>
    <property type="project" value="GO_Central"/>
</dbReference>
<gene>
    <name evidence="4" type="primary">AUGUSTUS-3.0.2_11542</name>
    <name evidence="4" type="ORF">TcasGA2_TC011542</name>
</gene>
<dbReference type="GO" id="GO:0000981">
    <property type="term" value="F:DNA-binding transcription factor activity, RNA polymerase II-specific"/>
    <property type="evidence" value="ECO:0000318"/>
    <property type="project" value="GO_Central"/>
</dbReference>
<dbReference type="FunCoup" id="D6W6C7">
    <property type="interactions" value="79"/>
</dbReference>
<dbReference type="AlphaFoldDB" id="D6W6C7"/>
<accession>D6W6C7</accession>
<dbReference type="OrthoDB" id="6354171at2759"/>
<keyword evidence="1" id="KW-0479">Metal-binding</keyword>
<dbReference type="GO" id="GO:0008270">
    <property type="term" value="F:zinc ion binding"/>
    <property type="evidence" value="ECO:0007669"/>
    <property type="project" value="UniProtKB-KW"/>
</dbReference>
<dbReference type="GO" id="GO:0000976">
    <property type="term" value="F:transcription cis-regulatory region binding"/>
    <property type="evidence" value="ECO:0000318"/>
    <property type="project" value="GO_Central"/>
</dbReference>
<dbReference type="InParanoid" id="D6W6C7"/>
<feature type="region of interest" description="Disordered" evidence="2">
    <location>
        <begin position="176"/>
        <end position="200"/>
    </location>
</feature>
<organism evidence="4 5">
    <name type="scientific">Tribolium castaneum</name>
    <name type="common">Red flour beetle</name>
    <dbReference type="NCBI Taxonomy" id="7070"/>
    <lineage>
        <taxon>Eukaryota</taxon>
        <taxon>Metazoa</taxon>
        <taxon>Ecdysozoa</taxon>
        <taxon>Arthropoda</taxon>
        <taxon>Hexapoda</taxon>
        <taxon>Insecta</taxon>
        <taxon>Pterygota</taxon>
        <taxon>Neoptera</taxon>
        <taxon>Endopterygota</taxon>
        <taxon>Coleoptera</taxon>
        <taxon>Polyphaga</taxon>
        <taxon>Cucujiformia</taxon>
        <taxon>Tenebrionidae</taxon>
        <taxon>Tenebrionidae incertae sedis</taxon>
        <taxon>Tribolium</taxon>
    </lineage>
</organism>
<dbReference type="PANTHER" id="PTHR46664:SF1">
    <property type="entry name" value="ATM INTERACTOR"/>
    <property type="match status" value="1"/>
</dbReference>
<evidence type="ECO:0000313" key="5">
    <source>
        <dbReference type="Proteomes" id="UP000007266"/>
    </source>
</evidence>
<evidence type="ECO:0000256" key="2">
    <source>
        <dbReference type="SAM" id="MobiDB-lite"/>
    </source>
</evidence>
<dbReference type="InterPro" id="IPR013087">
    <property type="entry name" value="Znf_C2H2_type"/>
</dbReference>
<dbReference type="GO" id="GO:0006357">
    <property type="term" value="P:regulation of transcription by RNA polymerase II"/>
    <property type="evidence" value="ECO:0000318"/>
    <property type="project" value="GO_Central"/>
</dbReference>